<dbReference type="PANTHER" id="PTHR33990">
    <property type="entry name" value="PROTEIN YJDN-RELATED"/>
    <property type="match status" value="1"/>
</dbReference>
<dbReference type="Pfam" id="PF06983">
    <property type="entry name" value="3-dmu-9_3-mt"/>
    <property type="match status" value="2"/>
</dbReference>
<accession>A0A3P3U3P1</accession>
<dbReference type="Proteomes" id="UP000267017">
    <property type="component" value="Unassembled WGS sequence"/>
</dbReference>
<evidence type="ECO:0000313" key="2">
    <source>
        <dbReference type="EMBL" id="RRJ64931.1"/>
    </source>
</evidence>
<dbReference type="Gene3D" id="3.10.180.10">
    <property type="entry name" value="2,3-Dihydroxybiphenyl 1,2-Dioxygenase, domain 1"/>
    <property type="match status" value="1"/>
</dbReference>
<name>A0A3P3U3P1_9BACL</name>
<evidence type="ECO:0000313" key="3">
    <source>
        <dbReference type="Proteomes" id="UP000267017"/>
    </source>
</evidence>
<sequence length="310" mass="35365">MSDAKNSSPTNPIIPHLWFDKEAKEAAEFYCTVFPDSKITSAATLRDTPSGDSDLVSFTVWGHPFMAISAGPYFKINPSISFIVNFDPSREGNARELLDEAWSKLSKDGTALMPLDKYPFSERYGWIQDKYGVSWQLMLTNPDGEPRPAIIPSMMFVGENYNKAEDAREFYLSVFRNAKPGSLFRYGPGHEPDREEAVMFTDFMLENTWFAAMDSAYEHHFNFNEAVSLLVNCETQEDIDYYWEKLSAVPEAEQCGWLKDKYGVSWQISPAAMDEMMTKGTPEQIDRVTQAFLKMKKFNLAELQKAFQGE</sequence>
<protein>
    <submittedName>
        <fullName evidence="2">VOC family protein</fullName>
    </submittedName>
</protein>
<dbReference type="SUPFAM" id="SSF54593">
    <property type="entry name" value="Glyoxalase/Bleomycin resistance protein/Dihydroxybiphenyl dioxygenase"/>
    <property type="match status" value="2"/>
</dbReference>
<dbReference type="AlphaFoldDB" id="A0A3P3U3P1"/>
<reference evidence="2 3" key="1">
    <citation type="submission" date="2018-11" db="EMBL/GenBank/DDBJ databases">
        <title>Genome sequencing of Paenibacillus sp. KCOM 3021 (= ChDC PVNT-B20).</title>
        <authorList>
            <person name="Kook J.-K."/>
            <person name="Park S.-N."/>
            <person name="Lim Y.K."/>
        </authorList>
    </citation>
    <scope>NUCLEOTIDE SEQUENCE [LARGE SCALE GENOMIC DNA]</scope>
    <source>
        <strain evidence="2 3">KCOM 3021</strain>
    </source>
</reference>
<feature type="domain" description="PhnB-like" evidence="1">
    <location>
        <begin position="149"/>
        <end position="268"/>
    </location>
</feature>
<gene>
    <name evidence="2" type="ORF">EHV15_19915</name>
</gene>
<organism evidence="2 3">
    <name type="scientific">Paenibacillus oralis</name>
    <dbReference type="NCBI Taxonomy" id="2490856"/>
    <lineage>
        <taxon>Bacteria</taxon>
        <taxon>Bacillati</taxon>
        <taxon>Bacillota</taxon>
        <taxon>Bacilli</taxon>
        <taxon>Bacillales</taxon>
        <taxon>Paenibacillaceae</taxon>
        <taxon>Paenibacillus</taxon>
    </lineage>
</organism>
<dbReference type="InterPro" id="IPR028973">
    <property type="entry name" value="PhnB-like"/>
</dbReference>
<dbReference type="InterPro" id="IPR029068">
    <property type="entry name" value="Glyas_Bleomycin-R_OHBP_Dase"/>
</dbReference>
<dbReference type="EMBL" id="RRCN01000001">
    <property type="protein sequence ID" value="RRJ64931.1"/>
    <property type="molecule type" value="Genomic_DNA"/>
</dbReference>
<keyword evidence="3" id="KW-1185">Reference proteome</keyword>
<comment type="caution">
    <text evidence="2">The sequence shown here is derived from an EMBL/GenBank/DDBJ whole genome shotgun (WGS) entry which is preliminary data.</text>
</comment>
<dbReference type="OrthoDB" id="9806473at2"/>
<proteinExistence type="predicted"/>
<dbReference type="RefSeq" id="WP_128632731.1">
    <property type="nucleotide sequence ID" value="NZ_RRCN01000001.1"/>
</dbReference>
<dbReference type="Gene3D" id="3.30.720.110">
    <property type="match status" value="1"/>
</dbReference>
<dbReference type="CDD" id="cd06588">
    <property type="entry name" value="PhnB_like"/>
    <property type="match status" value="2"/>
</dbReference>
<feature type="domain" description="PhnB-like" evidence="1">
    <location>
        <begin position="13"/>
        <end position="137"/>
    </location>
</feature>
<evidence type="ECO:0000259" key="1">
    <source>
        <dbReference type="Pfam" id="PF06983"/>
    </source>
</evidence>
<dbReference type="Gene3D" id="3.30.720.100">
    <property type="match status" value="1"/>
</dbReference>